<feature type="domain" description="C2H2-type" evidence="13">
    <location>
        <begin position="277"/>
        <end position="304"/>
    </location>
</feature>
<evidence type="ECO:0000256" key="8">
    <source>
        <dbReference type="ARBA" id="ARBA00023125"/>
    </source>
</evidence>
<dbReference type="PANTHER" id="PTHR24408:SF34">
    <property type="entry name" value="ZINC FINGER PROTEIN 672-RELATED"/>
    <property type="match status" value="1"/>
</dbReference>
<dbReference type="AlphaFoldDB" id="A0AA97JA16"/>
<evidence type="ECO:0000256" key="10">
    <source>
        <dbReference type="ARBA" id="ARBA00023242"/>
    </source>
</evidence>
<dbReference type="SMART" id="SM00355">
    <property type="entry name" value="ZnF_C2H2"/>
    <property type="match status" value="13"/>
</dbReference>
<dbReference type="FunFam" id="3.30.160.60:FF:000744">
    <property type="entry name" value="zinc finger E-box-binding homeobox 1"/>
    <property type="match status" value="1"/>
</dbReference>
<feature type="domain" description="C2H2-type" evidence="13">
    <location>
        <begin position="632"/>
        <end position="659"/>
    </location>
</feature>
<feature type="domain" description="C2H2-type" evidence="13">
    <location>
        <begin position="604"/>
        <end position="631"/>
    </location>
</feature>
<feature type="domain" description="C2H2-type" evidence="13">
    <location>
        <begin position="221"/>
        <end position="248"/>
    </location>
</feature>
<dbReference type="FunFam" id="3.30.160.60:FF:000538">
    <property type="entry name" value="zinc finger protein 853"/>
    <property type="match status" value="1"/>
</dbReference>
<dbReference type="FunFam" id="3.30.160.60:FF:000016">
    <property type="entry name" value="zinc finger protein 37 homolog"/>
    <property type="match status" value="1"/>
</dbReference>
<proteinExistence type="inferred from homology"/>
<dbReference type="FunFam" id="3.30.160.60:FF:000759">
    <property type="entry name" value="zinc finger protein 16"/>
    <property type="match status" value="1"/>
</dbReference>
<evidence type="ECO:0000313" key="15">
    <source>
        <dbReference type="RefSeq" id="XP_054833469.1"/>
    </source>
</evidence>
<evidence type="ECO:0000256" key="2">
    <source>
        <dbReference type="ARBA" id="ARBA00006991"/>
    </source>
</evidence>
<evidence type="ECO:0000256" key="4">
    <source>
        <dbReference type="ARBA" id="ARBA00022737"/>
    </source>
</evidence>
<comment type="similarity">
    <text evidence="2">Belongs to the krueppel C2H2-type zinc-finger protein family.</text>
</comment>
<evidence type="ECO:0000256" key="9">
    <source>
        <dbReference type="ARBA" id="ARBA00023163"/>
    </source>
</evidence>
<evidence type="ECO:0000256" key="6">
    <source>
        <dbReference type="ARBA" id="ARBA00022833"/>
    </source>
</evidence>
<keyword evidence="14" id="KW-1185">Reference proteome</keyword>
<keyword evidence="8" id="KW-0238">DNA-binding</keyword>
<dbReference type="GO" id="GO:0043565">
    <property type="term" value="F:sequence-specific DNA binding"/>
    <property type="evidence" value="ECO:0007669"/>
    <property type="project" value="UniProtKB-ARBA"/>
</dbReference>
<dbReference type="GeneID" id="129328428"/>
<evidence type="ECO:0000313" key="14">
    <source>
        <dbReference type="Proteomes" id="UP001190640"/>
    </source>
</evidence>
<dbReference type="FunFam" id="3.30.160.60:FF:002063">
    <property type="entry name" value="RB associated KRAB zinc finger"/>
    <property type="match status" value="1"/>
</dbReference>
<dbReference type="GO" id="GO:0000981">
    <property type="term" value="F:DNA-binding transcription factor activity, RNA polymerase II-specific"/>
    <property type="evidence" value="ECO:0007669"/>
    <property type="project" value="TreeGrafter"/>
</dbReference>
<accession>A0AA97JA16</accession>
<dbReference type="FunFam" id="3.30.160.60:FF:000624">
    <property type="entry name" value="zinc finger protein 697"/>
    <property type="match status" value="1"/>
</dbReference>
<keyword evidence="7" id="KW-0805">Transcription regulation</keyword>
<dbReference type="Gene3D" id="3.30.160.60">
    <property type="entry name" value="Classic Zinc Finger"/>
    <property type="match status" value="13"/>
</dbReference>
<feature type="region of interest" description="Disordered" evidence="12">
    <location>
        <begin position="86"/>
        <end position="188"/>
    </location>
</feature>
<dbReference type="SUPFAM" id="SSF57667">
    <property type="entry name" value="beta-beta-alpha zinc fingers"/>
    <property type="match status" value="7"/>
</dbReference>
<dbReference type="FunFam" id="3.30.160.60:FF:001954">
    <property type="entry name" value="Zinc finger protein 787"/>
    <property type="match status" value="1"/>
</dbReference>
<reference evidence="15" key="1">
    <citation type="submission" date="2025-08" db="UniProtKB">
        <authorList>
            <consortium name="RefSeq"/>
        </authorList>
    </citation>
    <scope>IDENTIFICATION</scope>
    <source>
        <tissue evidence="15">Blood</tissue>
    </source>
</reference>
<feature type="domain" description="C2H2-type" evidence="13">
    <location>
        <begin position="520"/>
        <end position="547"/>
    </location>
</feature>
<evidence type="ECO:0000256" key="3">
    <source>
        <dbReference type="ARBA" id="ARBA00022723"/>
    </source>
</evidence>
<dbReference type="FunFam" id="3.30.160.60:FF:002004">
    <property type="entry name" value="Zinc finger protein 473"/>
    <property type="match status" value="1"/>
</dbReference>
<dbReference type="InterPro" id="IPR013087">
    <property type="entry name" value="Znf_C2H2_type"/>
</dbReference>
<sequence>MQENYENVISLAEEIAISWPRITAFAESHRRRGLMSDTEPEQGQVEQAPMQDSVAAGPSEGGLNADLRRQLGLILQTAGRSQVEKMLRELVKEQSQDGKRKPRKKALKSPKDEVADGNEEEPLAEEDSSEKVEPPASPLGISDCQVEGDARGSQCQLDSEEQQLPQVPSVPQREGKTSKKLKDQPAALAAAERPGVCVECGKKNLGGSGRGHNVPTSERPHQCAECGRCFRQRSILAKHQKIHTGEKPYPCTACGKRFNRSSNLAQHQRVHTGERPFPCTACGKAFTQKSDLERHQRVHTGERPYACQDCGKCFSVSSHLDRHMRTHQHNHQEEPPAATPAPSTHRCPECGKCFGQRSALSKHRKTHSGERPYPCNACGKRFSRSSNLAQHQRIHTGERPFPCSDCGKRFIQRSDLERHQRVHTGERPYTCAQCGRGFSVSSHLDRHQRVHQAQAAAAAAHRCPEHVKGFLLSAGGKQLLKHQLFGSKGRLTRSGHCLDCGKSLGKVPPQLPVPPIEKPFKCEDCGKAFAQRSALVKHQRIHTGEKPFSCTDCGKAFIQKSDLTIHRRMHTGEKPYRCDTCGKCFSVSSNLLTHQRTHLGEKPYACGDCGKAFIQRSELTIHQRTHTGEKPYKCSICGKCFSRSSHLNRHQRTHSNDKASAGTATAPASLLAVGTAKPATPLPASAFSASYTSPSPLPTLPSFPSSPSSLPIPSLDLPWSLSFPSRGFSHPSFPSPAPGSVQTPSLIN</sequence>
<dbReference type="PANTHER" id="PTHR24408">
    <property type="entry name" value="ZINC FINGER PROTEIN"/>
    <property type="match status" value="1"/>
</dbReference>
<protein>
    <submittedName>
        <fullName evidence="15">Zinc finger protein ZFP2-like</fullName>
    </submittedName>
</protein>
<dbReference type="FunFam" id="3.30.160.60:FF:000557">
    <property type="entry name" value="zinc finger and SCAN domain-containing protein 29"/>
    <property type="match status" value="1"/>
</dbReference>
<dbReference type="Pfam" id="PF00096">
    <property type="entry name" value="zf-C2H2"/>
    <property type="match status" value="13"/>
</dbReference>
<keyword evidence="10" id="KW-0539">Nucleus</keyword>
<keyword evidence="3" id="KW-0479">Metal-binding</keyword>
<evidence type="ECO:0000256" key="1">
    <source>
        <dbReference type="ARBA" id="ARBA00004123"/>
    </source>
</evidence>
<evidence type="ECO:0000256" key="7">
    <source>
        <dbReference type="ARBA" id="ARBA00023015"/>
    </source>
</evidence>
<feature type="domain" description="C2H2-type" evidence="13">
    <location>
        <begin position="429"/>
        <end position="456"/>
    </location>
</feature>
<feature type="domain" description="C2H2-type" evidence="13">
    <location>
        <begin position="249"/>
        <end position="276"/>
    </location>
</feature>
<evidence type="ECO:0000256" key="5">
    <source>
        <dbReference type="ARBA" id="ARBA00022771"/>
    </source>
</evidence>
<dbReference type="InterPro" id="IPR036236">
    <property type="entry name" value="Znf_C2H2_sf"/>
</dbReference>
<feature type="domain" description="C2H2-type" evidence="13">
    <location>
        <begin position="345"/>
        <end position="372"/>
    </location>
</feature>
<dbReference type="PROSITE" id="PS00028">
    <property type="entry name" value="ZINC_FINGER_C2H2_1"/>
    <property type="match status" value="13"/>
</dbReference>
<feature type="domain" description="C2H2-type" evidence="13">
    <location>
        <begin position="576"/>
        <end position="603"/>
    </location>
</feature>
<dbReference type="GO" id="GO:0005634">
    <property type="term" value="C:nucleus"/>
    <property type="evidence" value="ECO:0007669"/>
    <property type="project" value="UniProtKB-SubCell"/>
</dbReference>
<keyword evidence="6" id="KW-0862">Zinc</keyword>
<organism evidence="14 15">
    <name type="scientific">Eublepharis macularius</name>
    <name type="common">Leopard gecko</name>
    <name type="synonym">Cyrtodactylus macularius</name>
    <dbReference type="NCBI Taxonomy" id="481883"/>
    <lineage>
        <taxon>Eukaryota</taxon>
        <taxon>Metazoa</taxon>
        <taxon>Chordata</taxon>
        <taxon>Craniata</taxon>
        <taxon>Vertebrata</taxon>
        <taxon>Euteleostomi</taxon>
        <taxon>Lepidosauria</taxon>
        <taxon>Squamata</taxon>
        <taxon>Bifurcata</taxon>
        <taxon>Gekkota</taxon>
        <taxon>Eublepharidae</taxon>
        <taxon>Eublepharinae</taxon>
        <taxon>Eublepharis</taxon>
    </lineage>
</organism>
<feature type="domain" description="C2H2-type" evidence="13">
    <location>
        <begin position="305"/>
        <end position="336"/>
    </location>
</feature>
<feature type="compositionally biased region" description="Basic and acidic residues" evidence="12">
    <location>
        <begin position="86"/>
        <end position="99"/>
    </location>
</feature>
<keyword evidence="5 11" id="KW-0863">Zinc-finger</keyword>
<feature type="domain" description="C2H2-type" evidence="13">
    <location>
        <begin position="548"/>
        <end position="575"/>
    </location>
</feature>
<feature type="region of interest" description="Disordered" evidence="12">
    <location>
        <begin position="324"/>
        <end position="344"/>
    </location>
</feature>
<name>A0AA97JA16_EUBMA</name>
<evidence type="ECO:0000256" key="11">
    <source>
        <dbReference type="PROSITE-ProRule" id="PRU00042"/>
    </source>
</evidence>
<feature type="compositionally biased region" description="Basic and acidic residues" evidence="12">
    <location>
        <begin position="173"/>
        <end position="183"/>
    </location>
</feature>
<keyword evidence="9" id="KW-0804">Transcription</keyword>
<dbReference type="PROSITE" id="PS50157">
    <property type="entry name" value="ZINC_FINGER_C2H2_2"/>
    <property type="match status" value="13"/>
</dbReference>
<feature type="domain" description="C2H2-type" evidence="13">
    <location>
        <begin position="373"/>
        <end position="400"/>
    </location>
</feature>
<dbReference type="Proteomes" id="UP001190640">
    <property type="component" value="Chromosome 4"/>
</dbReference>
<keyword evidence="4" id="KW-0677">Repeat</keyword>
<gene>
    <name evidence="15" type="primary">LOC129328428</name>
</gene>
<dbReference type="GO" id="GO:0008270">
    <property type="term" value="F:zinc ion binding"/>
    <property type="evidence" value="ECO:0007669"/>
    <property type="project" value="UniProtKB-KW"/>
</dbReference>
<feature type="region of interest" description="Disordered" evidence="12">
    <location>
        <begin position="30"/>
        <end position="64"/>
    </location>
</feature>
<dbReference type="RefSeq" id="XP_054833469.1">
    <property type="nucleotide sequence ID" value="XM_054977494.1"/>
</dbReference>
<comment type="subcellular location">
    <subcellularLocation>
        <location evidence="1">Nucleus</location>
    </subcellularLocation>
</comment>
<evidence type="ECO:0000256" key="12">
    <source>
        <dbReference type="SAM" id="MobiDB-lite"/>
    </source>
</evidence>
<evidence type="ECO:0000259" key="13">
    <source>
        <dbReference type="PROSITE" id="PS50157"/>
    </source>
</evidence>
<dbReference type="FunFam" id="3.30.160.60:FF:002343">
    <property type="entry name" value="Zinc finger protein 33A"/>
    <property type="match status" value="1"/>
</dbReference>
<dbReference type="KEGG" id="emc:129328428"/>
<feature type="domain" description="C2H2-type" evidence="13">
    <location>
        <begin position="401"/>
        <end position="428"/>
    </location>
</feature>
<feature type="compositionally biased region" description="Acidic residues" evidence="12">
    <location>
        <begin position="115"/>
        <end position="128"/>
    </location>
</feature>
<dbReference type="FunFam" id="3.30.160.60:FF:000933">
    <property type="entry name" value="zinc finger protein 771"/>
    <property type="match status" value="1"/>
</dbReference>
<dbReference type="FunFam" id="3.30.160.60:FF:000056">
    <property type="entry name" value="Zinc finger and SCAN domain-containing 20"/>
    <property type="match status" value="1"/>
</dbReference>
<dbReference type="FunFam" id="3.30.160.60:FF:000638">
    <property type="entry name" value="Zinc finger protein 184"/>
    <property type="match status" value="1"/>
</dbReference>
<feature type="compositionally biased region" description="Polar residues" evidence="12">
    <location>
        <begin position="153"/>
        <end position="166"/>
    </location>
</feature>